<feature type="domain" description="BPL/LPL catalytic" evidence="1">
    <location>
        <begin position="21"/>
        <end position="100"/>
    </location>
</feature>
<evidence type="ECO:0000313" key="2">
    <source>
        <dbReference type="EMBL" id="CAD8082127.1"/>
    </source>
</evidence>
<evidence type="ECO:0000313" key="3">
    <source>
        <dbReference type="Proteomes" id="UP000692954"/>
    </source>
</evidence>
<dbReference type="AlphaFoldDB" id="A0A8S1MM64"/>
<dbReference type="GO" id="GO:0005737">
    <property type="term" value="C:cytoplasm"/>
    <property type="evidence" value="ECO:0007669"/>
    <property type="project" value="TreeGrafter"/>
</dbReference>
<dbReference type="PANTHER" id="PTHR12835">
    <property type="entry name" value="BIOTIN PROTEIN LIGASE"/>
    <property type="match status" value="1"/>
</dbReference>
<keyword evidence="3" id="KW-1185">Reference proteome</keyword>
<proteinExistence type="predicted"/>
<gene>
    <name evidence="2" type="ORF">PSON_ATCC_30995.1.T0430035</name>
</gene>
<dbReference type="OrthoDB" id="10250105at2759"/>
<dbReference type="GO" id="GO:0004077">
    <property type="term" value="F:biotin--[biotin carboxyl-carrier protein] ligase activity"/>
    <property type="evidence" value="ECO:0007669"/>
    <property type="project" value="TreeGrafter"/>
</dbReference>
<sequence length="207" mass="24077">MKINIKVRSLFQERFIKLQSKRNILTTIIFPYFTKVQYLKNITPVIGYTIVQIYKELYNVDAELKWVNDIELNSKKSGGILTESEQIGDELVLYIGIGLNVDWCIQDAACLEQVLGKKIDQEELFLKVRERVIQTLYQLNEQGFEIFRNGINQVLYRKGQLCEFVNSKTLEIEQTGIVEELNKDGDLVIRGQDGLTRIIEPNQRMKL</sequence>
<comment type="caution">
    <text evidence="2">The sequence shown here is derived from an EMBL/GenBank/DDBJ whole genome shotgun (WGS) entry which is preliminary data.</text>
</comment>
<dbReference type="Proteomes" id="UP000692954">
    <property type="component" value="Unassembled WGS sequence"/>
</dbReference>
<dbReference type="InterPro" id="IPR004143">
    <property type="entry name" value="BPL_LPL_catalytic"/>
</dbReference>
<organism evidence="2 3">
    <name type="scientific">Paramecium sonneborni</name>
    <dbReference type="NCBI Taxonomy" id="65129"/>
    <lineage>
        <taxon>Eukaryota</taxon>
        <taxon>Sar</taxon>
        <taxon>Alveolata</taxon>
        <taxon>Ciliophora</taxon>
        <taxon>Intramacronucleata</taxon>
        <taxon>Oligohymenophorea</taxon>
        <taxon>Peniculida</taxon>
        <taxon>Parameciidae</taxon>
        <taxon>Paramecium</taxon>
    </lineage>
</organism>
<evidence type="ECO:0000259" key="1">
    <source>
        <dbReference type="Pfam" id="PF03099"/>
    </source>
</evidence>
<accession>A0A8S1MM64</accession>
<reference evidence="2" key="1">
    <citation type="submission" date="2021-01" db="EMBL/GenBank/DDBJ databases">
        <authorList>
            <consortium name="Genoscope - CEA"/>
            <person name="William W."/>
        </authorList>
    </citation>
    <scope>NUCLEOTIDE SEQUENCE</scope>
</reference>
<dbReference type="Pfam" id="PF03099">
    <property type="entry name" value="BPL_LplA_LipB"/>
    <property type="match status" value="1"/>
</dbReference>
<protein>
    <recommendedName>
        <fullName evidence="1">BPL/LPL catalytic domain-containing protein</fullName>
    </recommendedName>
</protein>
<dbReference type="PANTHER" id="PTHR12835:SF5">
    <property type="entry name" value="BIOTIN--PROTEIN LIGASE"/>
    <property type="match status" value="1"/>
</dbReference>
<name>A0A8S1MM64_9CILI</name>
<dbReference type="EMBL" id="CAJJDN010000043">
    <property type="protein sequence ID" value="CAD8082127.1"/>
    <property type="molecule type" value="Genomic_DNA"/>
</dbReference>